<evidence type="ECO:0000313" key="3">
    <source>
        <dbReference type="Proteomes" id="UP000012488"/>
    </source>
</evidence>
<sequence>MTRDKLTTCLWFDHGEARKAAEFYAATFPDSHVGTPMNAPSDYPGGSAGAELTVAFTVLGRAFVGLNGGPAFKANQAVSFMVLTEDQAETDRYWDALVSRGGAESQCGWCTDRWGFSWQITPRALLRANSHPDRAAARRAFEAMMTMRKIDIARIEAAIRGDSADA</sequence>
<proteinExistence type="predicted"/>
<dbReference type="PANTHER" id="PTHR33990:SF2">
    <property type="entry name" value="PHNB-LIKE DOMAIN-CONTAINING PROTEIN"/>
    <property type="match status" value="1"/>
</dbReference>
<feature type="domain" description="PhnB-like" evidence="1">
    <location>
        <begin position="5"/>
        <end position="121"/>
    </location>
</feature>
<dbReference type="AlphaFoldDB" id="A0A6B9FFE6"/>
<dbReference type="SUPFAM" id="SSF54593">
    <property type="entry name" value="Glyoxalase/Bleomycin resistance protein/Dihydroxybiphenyl dioxygenase"/>
    <property type="match status" value="1"/>
</dbReference>
<dbReference type="RefSeq" id="WP_010686443.1">
    <property type="nucleotide sequence ID" value="NZ_CP043538.1"/>
</dbReference>
<name>A0A6B9FFE6_9HYPH</name>
<reference evidence="2 3" key="2">
    <citation type="journal article" date="2013" name="Genome Announc.">
        <title>Draft Genome Sequence of Methylobacterium mesophilicum Strain SR1.6/6, Isolated from Citrus sinensis.</title>
        <authorList>
            <person name="Marinho Almeida D."/>
            <person name="Dini-Andreote F."/>
            <person name="Camargo Neves A.A."/>
            <person name="Juca Ramos R.T."/>
            <person name="Andreote F.D."/>
            <person name="Carneiro A.R."/>
            <person name="Oliveira de Souza Lima A."/>
            <person name="Caracciolo Gomes de Sa P.H."/>
            <person name="Ribeiro Barbosa M.S."/>
            <person name="Araujo W.L."/>
            <person name="Silva A."/>
        </authorList>
    </citation>
    <scope>NUCLEOTIDE SEQUENCE [LARGE SCALE GENOMIC DNA]</scope>
    <source>
        <strain evidence="2 3">SR1.6/6</strain>
    </source>
</reference>
<dbReference type="CDD" id="cd06588">
    <property type="entry name" value="PhnB_like"/>
    <property type="match status" value="1"/>
</dbReference>
<protein>
    <submittedName>
        <fullName evidence="2">VOC family protein</fullName>
    </submittedName>
</protein>
<dbReference type="EMBL" id="CP043538">
    <property type="protein sequence ID" value="QGY00816.1"/>
    <property type="molecule type" value="Genomic_DNA"/>
</dbReference>
<gene>
    <name evidence="2" type="ORF">MMSR116_02010</name>
</gene>
<dbReference type="Proteomes" id="UP000012488">
    <property type="component" value="Chromosome"/>
</dbReference>
<dbReference type="OrthoDB" id="9806473at2"/>
<dbReference type="Pfam" id="PF06983">
    <property type="entry name" value="3-dmu-9_3-mt"/>
    <property type="match status" value="1"/>
</dbReference>
<dbReference type="InterPro" id="IPR029068">
    <property type="entry name" value="Glyas_Bleomycin-R_OHBP_Dase"/>
</dbReference>
<reference evidence="2 3" key="1">
    <citation type="journal article" date="2012" name="Genet. Mol. Biol.">
        <title>Analysis of 16S rRNA and mxaF genes revealing insights into Methylobacterium niche-specific plant association.</title>
        <authorList>
            <person name="Dourado M.N."/>
            <person name="Andreote F.D."/>
            <person name="Dini-Andreote F."/>
            <person name="Conti R."/>
            <person name="Araujo J.M."/>
            <person name="Araujo W.L."/>
        </authorList>
    </citation>
    <scope>NUCLEOTIDE SEQUENCE [LARGE SCALE GENOMIC DNA]</scope>
    <source>
        <strain evidence="2 3">SR1.6/6</strain>
    </source>
</reference>
<dbReference type="Gene3D" id="3.10.180.10">
    <property type="entry name" value="2,3-Dihydroxybiphenyl 1,2-Dioxygenase, domain 1"/>
    <property type="match status" value="1"/>
</dbReference>
<evidence type="ECO:0000313" key="2">
    <source>
        <dbReference type="EMBL" id="QGY00816.1"/>
    </source>
</evidence>
<evidence type="ECO:0000259" key="1">
    <source>
        <dbReference type="Pfam" id="PF06983"/>
    </source>
</evidence>
<dbReference type="KEGG" id="mmes:MMSR116_02010"/>
<dbReference type="InterPro" id="IPR028973">
    <property type="entry name" value="PhnB-like"/>
</dbReference>
<dbReference type="PIRSF" id="PIRSF021700">
    <property type="entry name" value="3_dmu_93_MTrfase"/>
    <property type="match status" value="1"/>
</dbReference>
<organism evidence="2 3">
    <name type="scientific">Methylobacterium mesophilicum SR1.6/6</name>
    <dbReference type="NCBI Taxonomy" id="908290"/>
    <lineage>
        <taxon>Bacteria</taxon>
        <taxon>Pseudomonadati</taxon>
        <taxon>Pseudomonadota</taxon>
        <taxon>Alphaproteobacteria</taxon>
        <taxon>Hyphomicrobiales</taxon>
        <taxon>Methylobacteriaceae</taxon>
        <taxon>Methylobacterium</taxon>
    </lineage>
</organism>
<accession>A0A6B9FFE6</accession>
<dbReference type="InterPro" id="IPR009725">
    <property type="entry name" value="3_dmu_93_MTrfase"/>
</dbReference>
<dbReference type="PANTHER" id="PTHR33990">
    <property type="entry name" value="PROTEIN YJDN-RELATED"/>
    <property type="match status" value="1"/>
</dbReference>